<feature type="region of interest" description="Disordered" evidence="1">
    <location>
        <begin position="1"/>
        <end position="40"/>
    </location>
</feature>
<reference evidence="2 3" key="1">
    <citation type="submission" date="2016-10" db="EMBL/GenBank/DDBJ databases">
        <authorList>
            <person name="de Groot N.N."/>
        </authorList>
    </citation>
    <scope>NUCLEOTIDE SEQUENCE [LARGE SCALE GENOMIC DNA]</scope>
    <source>
        <strain evidence="2 3">DSM 44892</strain>
    </source>
</reference>
<keyword evidence="3" id="KW-1185">Reference proteome</keyword>
<sequence length="229" mass="25010">MAKADPSLNEEQLPKELRQRPKFTPSEQRRNTPLASAPSPAVEIRVREWRGRHVLVFYLRKWDASAPREIVHRWSARETTRRQGSATDGRPIGAADGIAVRRDHPRAWSSPRSGVCTPMPTCIGTAVRPGTPHDSDTQPERRAGRRSVNTCRRAPRPLARFLPRRSPSRLGVRSGALDEAGQARALGAEPGGTPGGVVGAEYSADQFGGAFPRPAGFEQPHVDTVAPLV</sequence>
<name>A0A1G8IXS4_9NOCA</name>
<protein>
    <submittedName>
        <fullName evidence="2">Uncharacterized protein</fullName>
    </submittedName>
</protein>
<feature type="region of interest" description="Disordered" evidence="1">
    <location>
        <begin position="125"/>
        <end position="156"/>
    </location>
</feature>
<evidence type="ECO:0000256" key="1">
    <source>
        <dbReference type="SAM" id="MobiDB-lite"/>
    </source>
</evidence>
<gene>
    <name evidence="2" type="ORF">SAMN05444695_1062</name>
</gene>
<dbReference type="AlphaFoldDB" id="A0A1G8IXS4"/>
<proteinExistence type="predicted"/>
<accession>A0A1G8IXS4</accession>
<feature type="compositionally biased region" description="Basic and acidic residues" evidence="1">
    <location>
        <begin position="131"/>
        <end position="142"/>
    </location>
</feature>
<organism evidence="2 3">
    <name type="scientific">Rhodococcus triatomae</name>
    <dbReference type="NCBI Taxonomy" id="300028"/>
    <lineage>
        <taxon>Bacteria</taxon>
        <taxon>Bacillati</taxon>
        <taxon>Actinomycetota</taxon>
        <taxon>Actinomycetes</taxon>
        <taxon>Mycobacteriales</taxon>
        <taxon>Nocardiaceae</taxon>
        <taxon>Rhodococcus</taxon>
    </lineage>
</organism>
<evidence type="ECO:0000313" key="3">
    <source>
        <dbReference type="Proteomes" id="UP000183263"/>
    </source>
</evidence>
<dbReference type="EMBL" id="FNDN01000006">
    <property type="protein sequence ID" value="SDI23838.1"/>
    <property type="molecule type" value="Genomic_DNA"/>
</dbReference>
<evidence type="ECO:0000313" key="2">
    <source>
        <dbReference type="EMBL" id="SDI23838.1"/>
    </source>
</evidence>
<dbReference type="Proteomes" id="UP000183263">
    <property type="component" value="Unassembled WGS sequence"/>
</dbReference>